<name>A0ACB0JAK4_TRIPR</name>
<evidence type="ECO:0000313" key="1">
    <source>
        <dbReference type="EMBL" id="CAJ2641261.1"/>
    </source>
</evidence>
<evidence type="ECO:0000313" key="2">
    <source>
        <dbReference type="Proteomes" id="UP001177021"/>
    </source>
</evidence>
<dbReference type="EMBL" id="CASHSV030000024">
    <property type="protein sequence ID" value="CAJ2641261.1"/>
    <property type="molecule type" value="Genomic_DNA"/>
</dbReference>
<reference evidence="1" key="1">
    <citation type="submission" date="2023-10" db="EMBL/GenBank/DDBJ databases">
        <authorList>
            <person name="Rodriguez Cubillos JULIANA M."/>
            <person name="De Vega J."/>
        </authorList>
    </citation>
    <scope>NUCLEOTIDE SEQUENCE</scope>
</reference>
<accession>A0ACB0JAK4</accession>
<sequence>MDHSSPQHSTTTTPTPTTTTQQEIELPPSSTTTPTTTNSPPHSPPPFSQAITETEAFTQQSIITTTNSPPTSSFQQTTWTEREIVSAPTSSHDDTSSQEIVPAPTYSHDDTSSQQHSILEIQTVTENQPSGPAQSLMQRKYPYIFMLIVQVLYTVMNILMKLAIKNGISNYVFVVYRSGVASLFMGPIGFFVDRNIRPAMTSRIFGKIIVLSLLGIILDENLYYAGMKLTTPTFATALSDTIPTITFILAIIFRIKIMDHSSPQHSTTTTPTPTTTTQQEIELPPSSTTTTTPTTTNSPPHSPPPFSQAITETETFTQQSIITTTNSPPTSSFQQTTWAEREIVSAQTSSHDDTSSQEIVPAPTYSHDDTSSQQHSILEIQTVTENQPSGPAQSLMQRKYPYIFMLIVQVLYTVMNILMKLAINNSISNYVFVVYRSGVASLFMGPIGFFVDRIILDENLYYAGMKLTTPTFATALSDTIPTTTFVLAIIFSGLGSFASFTQAPNMKEFRGVTSQLAHYGILARCARVYACTECPYFQDHSRRKSILRRDETHHANLCHDFF</sequence>
<gene>
    <name evidence="1" type="ORF">MILVUS5_LOCUS10945</name>
</gene>
<keyword evidence="2" id="KW-1185">Reference proteome</keyword>
<proteinExistence type="predicted"/>
<dbReference type="Proteomes" id="UP001177021">
    <property type="component" value="Unassembled WGS sequence"/>
</dbReference>
<protein>
    <submittedName>
        <fullName evidence="1">Uncharacterized protein</fullName>
    </submittedName>
</protein>
<comment type="caution">
    <text evidence="1">The sequence shown here is derived from an EMBL/GenBank/DDBJ whole genome shotgun (WGS) entry which is preliminary data.</text>
</comment>
<organism evidence="1 2">
    <name type="scientific">Trifolium pratense</name>
    <name type="common">Red clover</name>
    <dbReference type="NCBI Taxonomy" id="57577"/>
    <lineage>
        <taxon>Eukaryota</taxon>
        <taxon>Viridiplantae</taxon>
        <taxon>Streptophyta</taxon>
        <taxon>Embryophyta</taxon>
        <taxon>Tracheophyta</taxon>
        <taxon>Spermatophyta</taxon>
        <taxon>Magnoliopsida</taxon>
        <taxon>eudicotyledons</taxon>
        <taxon>Gunneridae</taxon>
        <taxon>Pentapetalae</taxon>
        <taxon>rosids</taxon>
        <taxon>fabids</taxon>
        <taxon>Fabales</taxon>
        <taxon>Fabaceae</taxon>
        <taxon>Papilionoideae</taxon>
        <taxon>50 kb inversion clade</taxon>
        <taxon>NPAAA clade</taxon>
        <taxon>Hologalegina</taxon>
        <taxon>IRL clade</taxon>
        <taxon>Trifolieae</taxon>
        <taxon>Trifolium</taxon>
    </lineage>
</organism>